<protein>
    <recommendedName>
        <fullName evidence="11">Potassium-transporting ATPase KdpC subunit</fullName>
    </recommendedName>
    <alternativeName>
        <fullName evidence="11">ATP phosphohydrolase [potassium-transporting] C chain</fullName>
    </alternativeName>
    <alternativeName>
        <fullName evidence="11">Potassium-binding and translocating subunit C</fullName>
    </alternativeName>
    <alternativeName>
        <fullName evidence="11">Potassium-translocating ATPase C chain</fullName>
    </alternativeName>
</protein>
<evidence type="ECO:0000256" key="2">
    <source>
        <dbReference type="ARBA" id="ARBA00022475"/>
    </source>
</evidence>
<evidence type="ECO:0000256" key="10">
    <source>
        <dbReference type="ARBA" id="ARBA00023136"/>
    </source>
</evidence>
<dbReference type="OrthoDB" id="9809491at2"/>
<reference evidence="12 13" key="1">
    <citation type="submission" date="2016-10" db="EMBL/GenBank/DDBJ databases">
        <authorList>
            <person name="de Groot N.N."/>
        </authorList>
    </citation>
    <scope>NUCLEOTIDE SEQUENCE [LARGE SCALE GENOMIC DNA]</scope>
    <source>
        <strain evidence="12 13">DSM 13760</strain>
    </source>
</reference>
<dbReference type="HAMAP" id="MF_00276">
    <property type="entry name" value="KdpC"/>
    <property type="match status" value="1"/>
</dbReference>
<proteinExistence type="inferred from homology"/>
<dbReference type="InterPro" id="IPR003820">
    <property type="entry name" value="KdpC"/>
</dbReference>
<keyword evidence="10 11" id="KW-0472">Membrane</keyword>
<evidence type="ECO:0000313" key="13">
    <source>
        <dbReference type="Proteomes" id="UP000198948"/>
    </source>
</evidence>
<feature type="transmembrane region" description="Helical" evidence="11">
    <location>
        <begin position="12"/>
        <end position="39"/>
    </location>
</feature>
<evidence type="ECO:0000256" key="7">
    <source>
        <dbReference type="ARBA" id="ARBA00022958"/>
    </source>
</evidence>
<dbReference type="RefSeq" id="WP_092652912.1">
    <property type="nucleotide sequence ID" value="NZ_FOHA01000013.1"/>
</dbReference>
<evidence type="ECO:0000256" key="5">
    <source>
        <dbReference type="ARBA" id="ARBA00022741"/>
    </source>
</evidence>
<comment type="similarity">
    <text evidence="11">Belongs to the KdpC family.</text>
</comment>
<name>A0A1H9TGL0_9LACT</name>
<dbReference type="GO" id="GO:0005524">
    <property type="term" value="F:ATP binding"/>
    <property type="evidence" value="ECO:0007669"/>
    <property type="project" value="UniProtKB-UniRule"/>
</dbReference>
<keyword evidence="8 11" id="KW-1133">Transmembrane helix</keyword>
<keyword evidence="7 11" id="KW-0630">Potassium</keyword>
<comment type="subcellular location">
    <subcellularLocation>
        <location evidence="11">Cell membrane</location>
        <topology evidence="11">Single-pass membrane protein</topology>
    </subcellularLocation>
</comment>
<keyword evidence="3 11" id="KW-0633">Potassium transport</keyword>
<keyword evidence="13" id="KW-1185">Reference proteome</keyword>
<keyword evidence="5 11" id="KW-0547">Nucleotide-binding</keyword>
<dbReference type="PANTHER" id="PTHR30042">
    <property type="entry name" value="POTASSIUM-TRANSPORTING ATPASE C CHAIN"/>
    <property type="match status" value="1"/>
</dbReference>
<dbReference type="GO" id="GO:0008556">
    <property type="term" value="F:P-type potassium transmembrane transporter activity"/>
    <property type="evidence" value="ECO:0007669"/>
    <property type="project" value="InterPro"/>
</dbReference>
<keyword evidence="6 11" id="KW-0067">ATP-binding</keyword>
<keyword evidence="1 11" id="KW-0813">Transport</keyword>
<evidence type="ECO:0000256" key="6">
    <source>
        <dbReference type="ARBA" id="ARBA00022840"/>
    </source>
</evidence>
<gene>
    <name evidence="11" type="primary">kdpC</name>
    <name evidence="12" type="ORF">SAMN04488559_11324</name>
</gene>
<dbReference type="EMBL" id="FOHA01000013">
    <property type="protein sequence ID" value="SER95979.1"/>
    <property type="molecule type" value="Genomic_DNA"/>
</dbReference>
<evidence type="ECO:0000256" key="4">
    <source>
        <dbReference type="ARBA" id="ARBA00022692"/>
    </source>
</evidence>
<dbReference type="Pfam" id="PF02669">
    <property type="entry name" value="KdpC"/>
    <property type="match status" value="1"/>
</dbReference>
<keyword evidence="2 11" id="KW-1003">Cell membrane</keyword>
<organism evidence="12 13">
    <name type="scientific">Isobaculum melis</name>
    <dbReference type="NCBI Taxonomy" id="142588"/>
    <lineage>
        <taxon>Bacteria</taxon>
        <taxon>Bacillati</taxon>
        <taxon>Bacillota</taxon>
        <taxon>Bacilli</taxon>
        <taxon>Lactobacillales</taxon>
        <taxon>Carnobacteriaceae</taxon>
        <taxon>Isobaculum</taxon>
    </lineage>
</organism>
<dbReference type="NCBIfam" id="TIGR00681">
    <property type="entry name" value="kdpC"/>
    <property type="match status" value="1"/>
</dbReference>
<evidence type="ECO:0000256" key="3">
    <source>
        <dbReference type="ARBA" id="ARBA00022538"/>
    </source>
</evidence>
<sequence length="188" mass="20300">MKAFIKENLQPAFRLLLIMTLICGLGYTLLVTGMGQLFFYQQANGSIVTVSAADGSKKNVGSQLLGQPFTESQYLIGRPVGTASQLSPVGKEQEDLVAQRVAFFKALDPTNQQAIPMDLVTQSGSGVDPEISLEAAQYQVARIAKERQISQEAVEKVIQDHTSGKLFGTIGESRVNVLGVNIALDELE</sequence>
<accession>A0A1H9TGL0</accession>
<evidence type="ECO:0000256" key="1">
    <source>
        <dbReference type="ARBA" id="ARBA00022448"/>
    </source>
</evidence>
<dbReference type="STRING" id="142588.SAMN04488559_11324"/>
<evidence type="ECO:0000313" key="12">
    <source>
        <dbReference type="EMBL" id="SER95979.1"/>
    </source>
</evidence>
<comment type="subunit">
    <text evidence="11">The system is composed of three essential subunits: KdpA, KdpB and KdpC.</text>
</comment>
<comment type="function">
    <text evidence="11">Part of the high-affinity ATP-driven potassium transport (or Kdp) system, which catalyzes the hydrolysis of ATP coupled with the electrogenic transport of potassium into the cytoplasm. This subunit acts as a catalytic chaperone that increases the ATP-binding affinity of the ATP-hydrolyzing subunit KdpB by the formation of a transient KdpB/KdpC/ATP ternary complex.</text>
</comment>
<dbReference type="GO" id="GO:0005886">
    <property type="term" value="C:plasma membrane"/>
    <property type="evidence" value="ECO:0007669"/>
    <property type="project" value="UniProtKB-SubCell"/>
</dbReference>
<dbReference type="PIRSF" id="PIRSF001296">
    <property type="entry name" value="K_ATPase_KdpC"/>
    <property type="match status" value="1"/>
</dbReference>
<evidence type="ECO:0000256" key="11">
    <source>
        <dbReference type="HAMAP-Rule" id="MF_00276"/>
    </source>
</evidence>
<keyword evidence="9 11" id="KW-0406">Ion transport</keyword>
<evidence type="ECO:0000256" key="9">
    <source>
        <dbReference type="ARBA" id="ARBA00023065"/>
    </source>
</evidence>
<keyword evidence="4 11" id="KW-0812">Transmembrane</keyword>
<dbReference type="AlphaFoldDB" id="A0A1H9TGL0"/>
<dbReference type="PANTHER" id="PTHR30042:SF2">
    <property type="entry name" value="POTASSIUM-TRANSPORTING ATPASE KDPC SUBUNIT"/>
    <property type="match status" value="1"/>
</dbReference>
<evidence type="ECO:0000256" key="8">
    <source>
        <dbReference type="ARBA" id="ARBA00022989"/>
    </source>
</evidence>
<dbReference type="Proteomes" id="UP000198948">
    <property type="component" value="Unassembled WGS sequence"/>
</dbReference>